<feature type="transmembrane region" description="Helical" evidence="2">
    <location>
        <begin position="72"/>
        <end position="101"/>
    </location>
</feature>
<evidence type="ECO:0000256" key="2">
    <source>
        <dbReference type="SAM" id="Phobius"/>
    </source>
</evidence>
<dbReference type="EMBL" id="JBBPBM010000052">
    <property type="protein sequence ID" value="KAK8518954.1"/>
    <property type="molecule type" value="Genomic_DNA"/>
</dbReference>
<reference evidence="3 4" key="1">
    <citation type="journal article" date="2024" name="G3 (Bethesda)">
        <title>Genome assembly of Hibiscus sabdariffa L. provides insights into metabolisms of medicinal natural products.</title>
        <authorList>
            <person name="Kim T."/>
        </authorList>
    </citation>
    <scope>NUCLEOTIDE SEQUENCE [LARGE SCALE GENOMIC DNA]</scope>
    <source>
        <strain evidence="3">TK-2024</strain>
        <tissue evidence="3">Old leaves</tissue>
    </source>
</reference>
<protein>
    <submittedName>
        <fullName evidence="3">Uncharacterized protein</fullName>
    </submittedName>
</protein>
<gene>
    <name evidence="3" type="ORF">V6N12_012189</name>
</gene>
<accession>A0ABR2CJ62</accession>
<keyword evidence="2" id="KW-0472">Membrane</keyword>
<feature type="compositionally biased region" description="Basic and acidic residues" evidence="1">
    <location>
        <begin position="1"/>
        <end position="16"/>
    </location>
</feature>
<organism evidence="3 4">
    <name type="scientific">Hibiscus sabdariffa</name>
    <name type="common">roselle</name>
    <dbReference type="NCBI Taxonomy" id="183260"/>
    <lineage>
        <taxon>Eukaryota</taxon>
        <taxon>Viridiplantae</taxon>
        <taxon>Streptophyta</taxon>
        <taxon>Embryophyta</taxon>
        <taxon>Tracheophyta</taxon>
        <taxon>Spermatophyta</taxon>
        <taxon>Magnoliopsida</taxon>
        <taxon>eudicotyledons</taxon>
        <taxon>Gunneridae</taxon>
        <taxon>Pentapetalae</taxon>
        <taxon>rosids</taxon>
        <taxon>malvids</taxon>
        <taxon>Malvales</taxon>
        <taxon>Malvaceae</taxon>
        <taxon>Malvoideae</taxon>
        <taxon>Hibiscus</taxon>
    </lineage>
</organism>
<evidence type="ECO:0000313" key="4">
    <source>
        <dbReference type="Proteomes" id="UP001472677"/>
    </source>
</evidence>
<comment type="caution">
    <text evidence="3">The sequence shown here is derived from an EMBL/GenBank/DDBJ whole genome shotgun (WGS) entry which is preliminary data.</text>
</comment>
<evidence type="ECO:0000256" key="1">
    <source>
        <dbReference type="SAM" id="MobiDB-lite"/>
    </source>
</evidence>
<feature type="transmembrane region" description="Helical" evidence="2">
    <location>
        <begin position="113"/>
        <end position="133"/>
    </location>
</feature>
<name>A0ABR2CJ62_9ROSI</name>
<dbReference type="Proteomes" id="UP001472677">
    <property type="component" value="Unassembled WGS sequence"/>
</dbReference>
<evidence type="ECO:0000313" key="3">
    <source>
        <dbReference type="EMBL" id="KAK8518954.1"/>
    </source>
</evidence>
<keyword evidence="2" id="KW-1133">Transmembrane helix</keyword>
<keyword evidence="2" id="KW-0812">Transmembrane</keyword>
<proteinExistence type="predicted"/>
<feature type="region of interest" description="Disordered" evidence="1">
    <location>
        <begin position="1"/>
        <end position="21"/>
    </location>
</feature>
<sequence length="146" mass="16294">MWGHVERNDGKEDTERNNGGWQRVGGKRKSFFKGRNIVGGIFVDFATDEALDLATTYGTVIKSMLKANQFPLFSASLGFLCHPFALKLRVFAVSLSLSLFFDSVDNDSHGHKLRLNLCGLFVLFLLGNLGVLVDRLKNSGENFVFF</sequence>
<keyword evidence="4" id="KW-1185">Reference proteome</keyword>